<accession>A0A1H7YKF5</accession>
<dbReference type="Proteomes" id="UP000198677">
    <property type="component" value="Unassembled WGS sequence"/>
</dbReference>
<dbReference type="EMBL" id="FOAW01000041">
    <property type="protein sequence ID" value="SEM46324.1"/>
    <property type="molecule type" value="Genomic_DNA"/>
</dbReference>
<dbReference type="OrthoDB" id="2356263at2"/>
<gene>
    <name evidence="3" type="ORF">SAMN05444583_1415</name>
</gene>
<keyword evidence="4" id="KW-1185">Reference proteome</keyword>
<dbReference type="Pfam" id="PF00440">
    <property type="entry name" value="TetR_N"/>
    <property type="match status" value="1"/>
</dbReference>
<organism evidence="3 4">
    <name type="scientific">Rhodococcus maanshanensis</name>
    <dbReference type="NCBI Taxonomy" id="183556"/>
    <lineage>
        <taxon>Bacteria</taxon>
        <taxon>Bacillati</taxon>
        <taxon>Actinomycetota</taxon>
        <taxon>Actinomycetes</taxon>
        <taxon>Mycobacteriales</taxon>
        <taxon>Nocardiaceae</taxon>
        <taxon>Rhodococcus</taxon>
    </lineage>
</organism>
<keyword evidence="1 3" id="KW-0238">DNA-binding</keyword>
<dbReference type="InterPro" id="IPR009057">
    <property type="entry name" value="Homeodomain-like_sf"/>
</dbReference>
<protein>
    <submittedName>
        <fullName evidence="3">DNA-binding transcriptional regulator, AcrR family</fullName>
    </submittedName>
</protein>
<dbReference type="SUPFAM" id="SSF46689">
    <property type="entry name" value="Homeodomain-like"/>
    <property type="match status" value="1"/>
</dbReference>
<name>A0A1H7YKF5_9NOCA</name>
<evidence type="ECO:0000256" key="1">
    <source>
        <dbReference type="ARBA" id="ARBA00023125"/>
    </source>
</evidence>
<dbReference type="GO" id="GO:0003677">
    <property type="term" value="F:DNA binding"/>
    <property type="evidence" value="ECO:0007669"/>
    <property type="project" value="UniProtKB-KW"/>
</dbReference>
<proteinExistence type="predicted"/>
<reference evidence="4" key="1">
    <citation type="submission" date="2016-10" db="EMBL/GenBank/DDBJ databases">
        <authorList>
            <person name="Varghese N."/>
            <person name="Submissions S."/>
        </authorList>
    </citation>
    <scope>NUCLEOTIDE SEQUENCE [LARGE SCALE GENOMIC DNA]</scope>
    <source>
        <strain evidence="4">DSM 44675</strain>
    </source>
</reference>
<sequence length="201" mass="21719">MIDAAEQIVAERGMPALTLKDVQIAAGQSNKSAAKYHFGSREGLIEAVVEARGSAVNARRQALLDEMEGHGTPLTARQAVEAMVWPLASETLSRPGSRYARFLVQALFDPALADLIKQHLSSESYRRVHQLMVDACLAPRETAEWRAVNVVVFSISVLAAYESSNRTSDQRTAMVTDLIDSCVAILETSSSTDTGTQGVSP</sequence>
<dbReference type="InterPro" id="IPR001647">
    <property type="entry name" value="HTH_TetR"/>
</dbReference>
<dbReference type="Gene3D" id="1.10.357.10">
    <property type="entry name" value="Tetracycline Repressor, domain 2"/>
    <property type="match status" value="1"/>
</dbReference>
<feature type="domain" description="HTH tetR-type" evidence="2">
    <location>
        <begin position="2"/>
        <end position="48"/>
    </location>
</feature>
<dbReference type="AlphaFoldDB" id="A0A1H7YKF5"/>
<evidence type="ECO:0000313" key="3">
    <source>
        <dbReference type="EMBL" id="SEM46324.1"/>
    </source>
</evidence>
<evidence type="ECO:0000259" key="2">
    <source>
        <dbReference type="Pfam" id="PF00440"/>
    </source>
</evidence>
<evidence type="ECO:0000313" key="4">
    <source>
        <dbReference type="Proteomes" id="UP000198677"/>
    </source>
</evidence>